<dbReference type="EMBL" id="SGIM01000004">
    <property type="protein sequence ID" value="RZF53652.1"/>
    <property type="molecule type" value="Genomic_DNA"/>
</dbReference>
<keyword evidence="2" id="KW-1185">Reference proteome</keyword>
<protein>
    <submittedName>
        <fullName evidence="1">Uncharacterized protein</fullName>
    </submittedName>
</protein>
<gene>
    <name evidence="1" type="ORF">EXE30_06665</name>
</gene>
<sequence>MSNLNFTESELVEAIKKRQLEKLEQYGHLANGTSKDYQFGEFSAVPLWWLNEFDANKRRRMAHKLESKGLLKSFRVCGSKSKYSLLTFAVVGLSDEPKADTEG</sequence>
<dbReference type="AlphaFoldDB" id="A0A4Q6XJ31"/>
<dbReference type="Proteomes" id="UP000292110">
    <property type="component" value="Unassembled WGS sequence"/>
</dbReference>
<dbReference type="RefSeq" id="WP_130161722.1">
    <property type="nucleotide sequence ID" value="NZ_SGIM01000004.1"/>
</dbReference>
<organism evidence="1 2">
    <name type="scientific">Acinetobacter halotolerans</name>
    <dbReference type="NCBI Taxonomy" id="1752076"/>
    <lineage>
        <taxon>Bacteria</taxon>
        <taxon>Pseudomonadati</taxon>
        <taxon>Pseudomonadota</taxon>
        <taxon>Gammaproteobacteria</taxon>
        <taxon>Moraxellales</taxon>
        <taxon>Moraxellaceae</taxon>
        <taxon>Acinetobacter</taxon>
    </lineage>
</organism>
<accession>A0A4Q6XJ31</accession>
<reference evidence="1 2" key="1">
    <citation type="submission" date="2019-02" db="EMBL/GenBank/DDBJ databases">
        <title>The draft genome of Acinetobacter halotolerans strain JCM 31009.</title>
        <authorList>
            <person name="Qin J."/>
            <person name="Feng Y."/>
            <person name="Nemec A."/>
            <person name="Zong Z."/>
        </authorList>
    </citation>
    <scope>NUCLEOTIDE SEQUENCE [LARGE SCALE GENOMIC DNA]</scope>
    <source>
        <strain evidence="1 2">JCM 31009</strain>
    </source>
</reference>
<name>A0A4Q6XJ31_9GAMM</name>
<proteinExistence type="predicted"/>
<evidence type="ECO:0000313" key="2">
    <source>
        <dbReference type="Proteomes" id="UP000292110"/>
    </source>
</evidence>
<evidence type="ECO:0000313" key="1">
    <source>
        <dbReference type="EMBL" id="RZF53652.1"/>
    </source>
</evidence>
<comment type="caution">
    <text evidence="1">The sequence shown here is derived from an EMBL/GenBank/DDBJ whole genome shotgun (WGS) entry which is preliminary data.</text>
</comment>